<name>A0A6S6SYW2_9BACT</name>
<reference evidence="3" key="1">
    <citation type="submission" date="2020-01" db="EMBL/GenBank/DDBJ databases">
        <authorList>
            <person name="Meier V. D."/>
            <person name="Meier V D."/>
        </authorList>
    </citation>
    <scope>NUCLEOTIDE SEQUENCE</scope>
    <source>
        <strain evidence="3">HLG_WM_MAG_04</strain>
    </source>
</reference>
<protein>
    <submittedName>
        <fullName evidence="3">Uncharacterized protein</fullName>
    </submittedName>
</protein>
<proteinExistence type="predicted"/>
<evidence type="ECO:0000313" key="3">
    <source>
        <dbReference type="EMBL" id="CAA6808181.1"/>
    </source>
</evidence>
<feature type="compositionally biased region" description="Acidic residues" evidence="1">
    <location>
        <begin position="325"/>
        <end position="336"/>
    </location>
</feature>
<feature type="transmembrane region" description="Helical" evidence="2">
    <location>
        <begin position="12"/>
        <end position="31"/>
    </location>
</feature>
<organism evidence="3">
    <name type="scientific">uncultured Sulfurovum sp</name>
    <dbReference type="NCBI Taxonomy" id="269237"/>
    <lineage>
        <taxon>Bacteria</taxon>
        <taxon>Pseudomonadati</taxon>
        <taxon>Campylobacterota</taxon>
        <taxon>Epsilonproteobacteria</taxon>
        <taxon>Campylobacterales</taxon>
        <taxon>Sulfurovaceae</taxon>
        <taxon>Sulfurovum</taxon>
        <taxon>environmental samples</taxon>
    </lineage>
</organism>
<keyword evidence="2" id="KW-0812">Transmembrane</keyword>
<evidence type="ECO:0000256" key="1">
    <source>
        <dbReference type="SAM" id="MobiDB-lite"/>
    </source>
</evidence>
<feature type="transmembrane region" description="Helical" evidence="2">
    <location>
        <begin position="95"/>
        <end position="116"/>
    </location>
</feature>
<dbReference type="EMBL" id="CACVAX010000018">
    <property type="protein sequence ID" value="CAA6808181.1"/>
    <property type="molecule type" value="Genomic_DNA"/>
</dbReference>
<sequence>MLMLDFTCCNIGLSILLLFLFIGLALIIYFITKQKYETRAKTKENNKACKKAHFETLKRNWTDYFWRDYMHFSWIMLFLIFFIALGASLCIYNLFIGLTVIAIFGVITFFFLKFAIKSYQAFPEKAKASLEKFEDEVINGLKNEISFKGDNIQIFSKDDHSFDTEPMLFSFPTVVTRIPFPPLQTNAKKQPIIHKRKLEFLILSREYFSICQGAATFNLLNPDRAGPPKQCAELPGRAGECHEHYYSQMRNVEYDTQNECIRIIYYDERDDVEFPCKKINPDRKPAIKALQEKLRLTERQRLHKIDEHEKYEKILDRRKSSTTDEAYEDEDEEESS</sequence>
<keyword evidence="2" id="KW-1133">Transmembrane helix</keyword>
<evidence type="ECO:0000256" key="2">
    <source>
        <dbReference type="SAM" id="Phobius"/>
    </source>
</evidence>
<accession>A0A6S6SYW2</accession>
<dbReference type="AlphaFoldDB" id="A0A6S6SYW2"/>
<feature type="transmembrane region" description="Helical" evidence="2">
    <location>
        <begin position="69"/>
        <end position="89"/>
    </location>
</feature>
<keyword evidence="2" id="KW-0472">Membrane</keyword>
<gene>
    <name evidence="3" type="ORF">HELGO_WM3835</name>
</gene>
<feature type="region of interest" description="Disordered" evidence="1">
    <location>
        <begin position="315"/>
        <end position="336"/>
    </location>
</feature>